<comment type="similarity">
    <text evidence="20">Belongs to the NUP153 family.</text>
</comment>
<organism evidence="28 29">
    <name type="scientific">Chaetoceros tenuissimus</name>
    <dbReference type="NCBI Taxonomy" id="426638"/>
    <lineage>
        <taxon>Eukaryota</taxon>
        <taxon>Sar</taxon>
        <taxon>Stramenopiles</taxon>
        <taxon>Ochrophyta</taxon>
        <taxon>Bacillariophyta</taxon>
        <taxon>Coscinodiscophyceae</taxon>
        <taxon>Chaetocerotophycidae</taxon>
        <taxon>Chaetocerotales</taxon>
        <taxon>Chaetocerotaceae</taxon>
        <taxon>Chaetoceros</taxon>
    </lineage>
</organism>
<feature type="compositionally biased region" description="Low complexity" evidence="25">
    <location>
        <begin position="1200"/>
        <end position="1251"/>
    </location>
</feature>
<keyword evidence="7" id="KW-0479">Metal-binding</keyword>
<dbReference type="PROSITE" id="PS00170">
    <property type="entry name" value="CSA_PPIASE_1"/>
    <property type="match status" value="1"/>
</dbReference>
<evidence type="ECO:0000256" key="1">
    <source>
        <dbReference type="ARBA" id="ARBA00000971"/>
    </source>
</evidence>
<feature type="domain" description="RanBP2-type" evidence="27">
    <location>
        <begin position="1035"/>
        <end position="1064"/>
    </location>
</feature>
<feature type="compositionally biased region" description="Low complexity" evidence="25">
    <location>
        <begin position="542"/>
        <end position="644"/>
    </location>
</feature>
<comment type="cofactor">
    <cofactor evidence="2">
        <name>Zn(2+)</name>
        <dbReference type="ChEBI" id="CHEBI:29105"/>
    </cofactor>
</comment>
<dbReference type="GO" id="GO:0005643">
    <property type="term" value="C:nuclear pore"/>
    <property type="evidence" value="ECO:0007669"/>
    <property type="project" value="UniProtKB-SubCell"/>
</dbReference>
<dbReference type="Proteomes" id="UP001054902">
    <property type="component" value="Unassembled WGS sequence"/>
</dbReference>
<evidence type="ECO:0000256" key="15">
    <source>
        <dbReference type="ARBA" id="ARBA00023125"/>
    </source>
</evidence>
<feature type="region of interest" description="Disordered" evidence="25">
    <location>
        <begin position="1182"/>
        <end position="1251"/>
    </location>
</feature>
<proteinExistence type="inferred from homology"/>
<reference evidence="28 29" key="1">
    <citation type="journal article" date="2021" name="Sci. Rep.">
        <title>The genome of the diatom Chaetoceros tenuissimus carries an ancient integrated fragment of an extant virus.</title>
        <authorList>
            <person name="Hongo Y."/>
            <person name="Kimura K."/>
            <person name="Takaki Y."/>
            <person name="Yoshida Y."/>
            <person name="Baba S."/>
            <person name="Kobayashi G."/>
            <person name="Nagasaki K."/>
            <person name="Hano T."/>
            <person name="Tomaru Y."/>
        </authorList>
    </citation>
    <scope>NUCLEOTIDE SEQUENCE [LARGE SCALE GENOMIC DNA]</scope>
    <source>
        <strain evidence="28 29">NIES-3715</strain>
    </source>
</reference>
<dbReference type="InterPro" id="IPR029000">
    <property type="entry name" value="Cyclophilin-like_dom_sf"/>
</dbReference>
<evidence type="ECO:0000313" key="29">
    <source>
        <dbReference type="Proteomes" id="UP001054902"/>
    </source>
</evidence>
<keyword evidence="18" id="KW-0413">Isomerase</keyword>
<dbReference type="InterPro" id="IPR002130">
    <property type="entry name" value="Cyclophilin-type_PPIase_dom"/>
</dbReference>
<dbReference type="PRINTS" id="PR00153">
    <property type="entry name" value="CSAPPISMRASE"/>
</dbReference>
<evidence type="ECO:0000256" key="22">
    <source>
        <dbReference type="ARBA" id="ARBA00078197"/>
    </source>
</evidence>
<dbReference type="PANTHER" id="PTHR11071:SF552">
    <property type="entry name" value="PEPTIDYL-PROLYL CIS-TRANS ISOMERASE CYP26-1"/>
    <property type="match status" value="1"/>
</dbReference>
<feature type="compositionally biased region" description="Low complexity" evidence="25">
    <location>
        <begin position="512"/>
        <end position="530"/>
    </location>
</feature>
<evidence type="ECO:0000259" key="27">
    <source>
        <dbReference type="PROSITE" id="PS50199"/>
    </source>
</evidence>
<dbReference type="FunFam" id="2.40.100.10:FF:000025">
    <property type="entry name" value="Peptidyl-prolyl cis-trans isomerase CYP19-2"/>
    <property type="match status" value="1"/>
</dbReference>
<keyword evidence="11" id="KW-0862">Zinc</keyword>
<dbReference type="SUPFAM" id="SSF52047">
    <property type="entry name" value="RNI-like"/>
    <property type="match status" value="1"/>
</dbReference>
<keyword evidence="8" id="KW-0677">Repeat</keyword>
<evidence type="ECO:0000256" key="23">
    <source>
        <dbReference type="ARBA" id="ARBA00079437"/>
    </source>
</evidence>
<dbReference type="InterPro" id="IPR001876">
    <property type="entry name" value="Znf_RanBP2"/>
</dbReference>
<evidence type="ECO:0000256" key="7">
    <source>
        <dbReference type="ARBA" id="ARBA00022723"/>
    </source>
</evidence>
<dbReference type="PROSITE" id="PS01358">
    <property type="entry name" value="ZF_RANBP2_1"/>
    <property type="match status" value="1"/>
</dbReference>
<dbReference type="EMBL" id="BLLK01000047">
    <property type="protein sequence ID" value="GFH54123.1"/>
    <property type="molecule type" value="Genomic_DNA"/>
</dbReference>
<dbReference type="Gene3D" id="3.80.10.10">
    <property type="entry name" value="Ribonuclease Inhibitor"/>
    <property type="match status" value="2"/>
</dbReference>
<dbReference type="InterPro" id="IPR011992">
    <property type="entry name" value="EF-hand-dom_pair"/>
</dbReference>
<dbReference type="GO" id="GO:0005737">
    <property type="term" value="C:cytoplasm"/>
    <property type="evidence" value="ECO:0007669"/>
    <property type="project" value="TreeGrafter"/>
</dbReference>
<evidence type="ECO:0000259" key="26">
    <source>
        <dbReference type="PROSITE" id="PS50072"/>
    </source>
</evidence>
<evidence type="ECO:0000256" key="6">
    <source>
        <dbReference type="ARBA" id="ARBA00022448"/>
    </source>
</evidence>
<dbReference type="InterPro" id="IPR020892">
    <property type="entry name" value="Cyclophilin-type_PPIase_CS"/>
</dbReference>
<dbReference type="SUPFAM" id="SSF90209">
    <property type="entry name" value="Ran binding protein zinc finger-like"/>
    <property type="match status" value="1"/>
</dbReference>
<evidence type="ECO:0000256" key="4">
    <source>
        <dbReference type="ARBA" id="ARBA00004567"/>
    </source>
</evidence>
<evidence type="ECO:0000256" key="16">
    <source>
        <dbReference type="ARBA" id="ARBA00023132"/>
    </source>
</evidence>
<feature type="region of interest" description="Disordered" evidence="25">
    <location>
        <begin position="1353"/>
        <end position="1398"/>
    </location>
</feature>
<keyword evidence="16" id="KW-0906">Nuclear pore complex</keyword>
<feature type="domain" description="PPIase cyclophilin-type" evidence="26">
    <location>
        <begin position="193"/>
        <end position="370"/>
    </location>
</feature>
<feature type="compositionally biased region" description="Acidic residues" evidence="25">
    <location>
        <begin position="912"/>
        <end position="928"/>
    </location>
</feature>
<dbReference type="GO" id="GO:0015031">
    <property type="term" value="P:protein transport"/>
    <property type="evidence" value="ECO:0007669"/>
    <property type="project" value="UniProtKB-KW"/>
</dbReference>
<evidence type="ECO:0000256" key="2">
    <source>
        <dbReference type="ARBA" id="ARBA00001947"/>
    </source>
</evidence>
<keyword evidence="29" id="KW-1185">Reference proteome</keyword>
<dbReference type="Gene3D" id="4.10.1060.10">
    <property type="entry name" value="Zinc finger, RanBP2-type"/>
    <property type="match status" value="1"/>
</dbReference>
<evidence type="ECO:0000256" key="19">
    <source>
        <dbReference type="ARBA" id="ARBA00023242"/>
    </source>
</evidence>
<evidence type="ECO:0000256" key="12">
    <source>
        <dbReference type="ARBA" id="ARBA00022927"/>
    </source>
</evidence>
<keyword evidence="10" id="KW-0509">mRNA transport</keyword>
<keyword evidence="9 24" id="KW-0863">Zinc-finger</keyword>
<keyword evidence="12" id="KW-0653">Protein transport</keyword>
<dbReference type="GO" id="GO:0051028">
    <property type="term" value="P:mRNA transport"/>
    <property type="evidence" value="ECO:0007669"/>
    <property type="project" value="UniProtKB-KW"/>
</dbReference>
<dbReference type="FunFam" id="4.10.1060.10:FF:000001">
    <property type="entry name" value="Nuclear pore complex protein Nup153"/>
    <property type="match status" value="1"/>
</dbReference>
<keyword evidence="19" id="KW-0539">Nucleus</keyword>
<evidence type="ECO:0000256" key="13">
    <source>
        <dbReference type="ARBA" id="ARBA00023010"/>
    </source>
</evidence>
<dbReference type="SMART" id="SM00547">
    <property type="entry name" value="ZnF_RBZ"/>
    <property type="match status" value="1"/>
</dbReference>
<keyword evidence="15" id="KW-0238">DNA-binding</keyword>
<evidence type="ECO:0000256" key="10">
    <source>
        <dbReference type="ARBA" id="ARBA00022816"/>
    </source>
</evidence>
<feature type="region of interest" description="Disordered" evidence="25">
    <location>
        <begin position="465"/>
        <end position="678"/>
    </location>
</feature>
<evidence type="ECO:0000256" key="17">
    <source>
        <dbReference type="ARBA" id="ARBA00023136"/>
    </source>
</evidence>
<evidence type="ECO:0000256" key="8">
    <source>
        <dbReference type="ARBA" id="ARBA00022737"/>
    </source>
</evidence>
<gene>
    <name evidence="28" type="ORF">CTEN210_10599</name>
</gene>
<keyword evidence="14" id="KW-0697">Rotamase</keyword>
<evidence type="ECO:0000256" key="14">
    <source>
        <dbReference type="ARBA" id="ARBA00023110"/>
    </source>
</evidence>
<evidence type="ECO:0000256" key="24">
    <source>
        <dbReference type="PROSITE-ProRule" id="PRU00322"/>
    </source>
</evidence>
<evidence type="ECO:0000256" key="20">
    <source>
        <dbReference type="ARBA" id="ARBA00060842"/>
    </source>
</evidence>
<feature type="region of interest" description="Disordered" evidence="25">
    <location>
        <begin position="790"/>
        <end position="814"/>
    </location>
</feature>
<comment type="catalytic activity">
    <reaction evidence="1">
        <text>[protein]-peptidylproline (omega=180) = [protein]-peptidylproline (omega=0)</text>
        <dbReference type="Rhea" id="RHEA:16237"/>
        <dbReference type="Rhea" id="RHEA-COMP:10747"/>
        <dbReference type="Rhea" id="RHEA-COMP:10748"/>
        <dbReference type="ChEBI" id="CHEBI:83833"/>
        <dbReference type="ChEBI" id="CHEBI:83834"/>
        <dbReference type="EC" id="5.2.1.8"/>
    </reaction>
</comment>
<evidence type="ECO:0000256" key="9">
    <source>
        <dbReference type="ARBA" id="ARBA00022771"/>
    </source>
</evidence>
<feature type="compositionally biased region" description="Acidic residues" evidence="25">
    <location>
        <begin position="1001"/>
        <end position="1015"/>
    </location>
</feature>
<feature type="compositionally biased region" description="Polar residues" evidence="25">
    <location>
        <begin position="465"/>
        <end position="474"/>
    </location>
</feature>
<dbReference type="EC" id="5.2.1.8" evidence="5"/>
<dbReference type="SMART" id="SM00368">
    <property type="entry name" value="LRR_RI"/>
    <property type="match status" value="6"/>
</dbReference>
<name>A0AAD3H8Q1_9STRA</name>
<feature type="region of interest" description="Disordered" evidence="25">
    <location>
        <begin position="1890"/>
        <end position="1922"/>
    </location>
</feature>
<dbReference type="Pfam" id="PF00641">
    <property type="entry name" value="Zn_ribbon_RanBP"/>
    <property type="match status" value="1"/>
</dbReference>
<dbReference type="GO" id="GO:0031965">
    <property type="term" value="C:nuclear membrane"/>
    <property type="evidence" value="ECO:0007669"/>
    <property type="project" value="UniProtKB-SubCell"/>
</dbReference>
<evidence type="ECO:0000256" key="11">
    <source>
        <dbReference type="ARBA" id="ARBA00022833"/>
    </source>
</evidence>
<comment type="subcellular location">
    <subcellularLocation>
        <location evidence="3">Nucleus membrane</location>
    </subcellularLocation>
    <subcellularLocation>
        <location evidence="4">Nucleus</location>
        <location evidence="4">Nuclear pore complex</location>
    </subcellularLocation>
</comment>
<protein>
    <recommendedName>
        <fullName evidence="21">Nuclear pore complex protein Nup153</fullName>
        <ecNumber evidence="5">5.2.1.8</ecNumber>
    </recommendedName>
    <alternativeName>
        <fullName evidence="23">153 kDa nucleoporin</fullName>
    </alternativeName>
    <alternativeName>
        <fullName evidence="22">Nucleoporin Nup153</fullName>
    </alternativeName>
</protein>
<feature type="compositionally biased region" description="Polar residues" evidence="25">
    <location>
        <begin position="1890"/>
        <end position="1910"/>
    </location>
</feature>
<dbReference type="Gene3D" id="2.40.100.10">
    <property type="entry name" value="Cyclophilin-like"/>
    <property type="match status" value="1"/>
</dbReference>
<feature type="compositionally biased region" description="Basic and acidic residues" evidence="25">
    <location>
        <begin position="492"/>
        <end position="511"/>
    </location>
</feature>
<evidence type="ECO:0000256" key="21">
    <source>
        <dbReference type="ARBA" id="ARBA00068609"/>
    </source>
</evidence>
<dbReference type="GO" id="GO:0016018">
    <property type="term" value="F:cyclosporin A binding"/>
    <property type="evidence" value="ECO:0007669"/>
    <property type="project" value="TreeGrafter"/>
</dbReference>
<dbReference type="SUPFAM" id="SSF50891">
    <property type="entry name" value="Cyclophilin-like"/>
    <property type="match status" value="1"/>
</dbReference>
<dbReference type="GO" id="GO:0006457">
    <property type="term" value="P:protein folding"/>
    <property type="evidence" value="ECO:0007669"/>
    <property type="project" value="InterPro"/>
</dbReference>
<evidence type="ECO:0000256" key="3">
    <source>
        <dbReference type="ARBA" id="ARBA00004126"/>
    </source>
</evidence>
<dbReference type="SUPFAM" id="SSF47473">
    <property type="entry name" value="EF-hand"/>
    <property type="match status" value="1"/>
</dbReference>
<dbReference type="PROSITE" id="PS50072">
    <property type="entry name" value="CSA_PPIASE_2"/>
    <property type="match status" value="1"/>
</dbReference>
<evidence type="ECO:0000256" key="25">
    <source>
        <dbReference type="SAM" id="MobiDB-lite"/>
    </source>
</evidence>
<evidence type="ECO:0000313" key="28">
    <source>
        <dbReference type="EMBL" id="GFH54123.1"/>
    </source>
</evidence>
<feature type="region of interest" description="Disordered" evidence="25">
    <location>
        <begin position="912"/>
        <end position="937"/>
    </location>
</feature>
<dbReference type="InterPro" id="IPR036443">
    <property type="entry name" value="Znf_RanBP2_sf"/>
</dbReference>
<comment type="caution">
    <text evidence="28">The sequence shown here is derived from an EMBL/GenBank/DDBJ whole genome shotgun (WGS) entry which is preliminary data.</text>
</comment>
<dbReference type="Pfam" id="PF00160">
    <property type="entry name" value="Pro_isomerase"/>
    <property type="match status" value="1"/>
</dbReference>
<keyword evidence="17" id="KW-0472">Membrane</keyword>
<evidence type="ECO:0000256" key="18">
    <source>
        <dbReference type="ARBA" id="ARBA00023235"/>
    </source>
</evidence>
<evidence type="ECO:0000256" key="5">
    <source>
        <dbReference type="ARBA" id="ARBA00013194"/>
    </source>
</evidence>
<dbReference type="PANTHER" id="PTHR11071">
    <property type="entry name" value="PEPTIDYL-PROLYL CIS-TRANS ISOMERASE"/>
    <property type="match status" value="1"/>
</dbReference>
<dbReference type="GO" id="GO:0003755">
    <property type="term" value="F:peptidyl-prolyl cis-trans isomerase activity"/>
    <property type="evidence" value="ECO:0007669"/>
    <property type="project" value="UniProtKB-KW"/>
</dbReference>
<feature type="region of interest" description="Disordered" evidence="25">
    <location>
        <begin position="1114"/>
        <end position="1155"/>
    </location>
</feature>
<dbReference type="Gene3D" id="1.10.238.10">
    <property type="entry name" value="EF-hand"/>
    <property type="match status" value="1"/>
</dbReference>
<feature type="region of interest" description="Disordered" evidence="25">
    <location>
        <begin position="1001"/>
        <end position="1026"/>
    </location>
</feature>
<dbReference type="GO" id="GO:0003677">
    <property type="term" value="F:DNA binding"/>
    <property type="evidence" value="ECO:0007669"/>
    <property type="project" value="UniProtKB-KW"/>
</dbReference>
<accession>A0AAD3H8Q1</accession>
<dbReference type="PROSITE" id="PS50199">
    <property type="entry name" value="ZF_RANBP2_2"/>
    <property type="match status" value="1"/>
</dbReference>
<keyword evidence="6" id="KW-0813">Transport</keyword>
<dbReference type="GO" id="GO:0008270">
    <property type="term" value="F:zinc ion binding"/>
    <property type="evidence" value="ECO:0007669"/>
    <property type="project" value="UniProtKB-KW"/>
</dbReference>
<feature type="region of interest" description="Disordered" evidence="25">
    <location>
        <begin position="107"/>
        <end position="129"/>
    </location>
</feature>
<feature type="compositionally biased region" description="Low complexity" evidence="25">
    <location>
        <begin position="658"/>
        <end position="678"/>
    </location>
</feature>
<dbReference type="InterPro" id="IPR032675">
    <property type="entry name" value="LRR_dom_sf"/>
</dbReference>
<feature type="compositionally biased region" description="Basic and acidic residues" evidence="25">
    <location>
        <begin position="1370"/>
        <end position="1397"/>
    </location>
</feature>
<sequence>MLRKSWMIEYKLKLTEIQIICLYLESKLIKKMTDVSSVEGGNTLVPRRVLEAKKRWEARKAALKQKTYVKISTLPSPDLKSLKKEIISESKEEKKIKEEIKLTSNTKSDQKEIQPFGHNALKNETKKDENESSYKKRLIDFYTKYNPEKLDSIDATLAKFKGKEEEMFEKLHKKYVLSPSGYLRPVGSGPTVFMDISIGGEKMGRITYQLFADKTPKTAENFRALCTGELGKSKISNKPLHYRNATFHRIVHDFVIQGGDYTKHNGTGGESIYGGTPDGDMWGKFKDETPFICHSKKYLLSMANSGKNTNSSQFFITLKDRLPHLDGKHVVFGEVSGGYDVIASILSKAKLDRAGKPSMETKVKIEHCGELISDDNGNLVETSTTLPLSASNSGGTEKTAFATAFSFGNQSTNPVTQQIPSSFNLTTTTTTSIFGTKPQNATGLFGAKSSAVDTNKGFNFSFGSATGASNTGGESKSFDFGSKPTAAAVTDNKAEEKKTKEEKSASSDSKETPSSSSSSFAAFSTMSAKAPTTFGSSTPAQSTTATVKKTTTASSTTATSTTKPASSSAFPPMSAKAPTPFGATNKTATSTTKPASSAAFPPMSAKAPTPFSSSTPNPSTTDTAKKTTTTSSTSSSATATVAAAFPPMSAKAPTPFGASSATSVKTTTSSTSSSAATATTAAAFPPMSAKAPTPFGAAVSSGTTESSTACSGRKIVKATRSKGTGASTVAASATSSSGTGFGFGSSASSAAPKSNPFAGVNFASTSGSTSTNKGFNFSFGSVTSATNTGGESKGFDFGSKPTAATVTDDKPVKEKTEEAKEAKEEKFASDIVDIVPSTAQAKHAGKAFDIIDQDKAQKVPTSKLDELVDEVGEGLHGDELDKQLAILDPDSTEYITRTSFINWYCKLVEGSDDDDDGSLDTDEREEREEERNKATDAFDSVANAGIVHKSEFGDLMEAMGTTYCEEEHRRTLRKISDDDGNITQEAFVSWYMDWLFGDGDSDSDYSDEENDETDQQDSSAAAASSTGWGSTFAVDKDSWKCESCMLRNKGSDVKCVACETVRPGHEDKVTAVDKKDTPSSSTGSGFTFSSANASAAAAGGSSGGFSFGFSGTPAPAPSSTTTTGGGSGGFSFGFSGTPAPAPATSSTDKKEGEAVSKSTTGFSFTTPASKLTFVGNNQVSSSLSSAFPPMSAKAPTPFGATNKTATSTTKPASSAAFPPMSAKAPTPFGATTKTATSTTKPASSAAFPPMSAKAPTPFGAAVSSGTTESSTACSGRKIVKATRSKGTGASTVAASATSSSGTGFGFGSSASSAAPKSNPFAGVNFASTSGSTSTNKGFNFSFGSVTSATNTGGESKGFDFGSKPTAATVTDDKPVKEKTEEAKEAKEEKSASSDSKADLPVSIQDVDLETSSLSSPSFIREKNSVYNSVTEKFNLPKPLKLVTSGLRGIVDCTAASDIVLDWTKLLDLKKSELIMITGNNDLSGFSLCSTIVLSNKSYQPDAAEVICQFIEKHSLDSHIKVLDMSDVIASQPESEGLQVLKRLSSSFVNGSIEELDLSDNAMGSKGITACSPLLSLPSLRRLKLCNNGLSETSMMEVSALLSTSGVCGNLKQIHFYNNMSGDGGCQAFADILRLCSRELIDIRFSSTRASREGSLVIAKALQGLISGDGVEIERLDLADNSFGIESTRELCQLLKCCSKLKYLDLRDCLLGDDGFKILVNALLESSCDLHYFDVSANDLTKDVSHDIRSLLKHKPNLSVFRAEENELQSQGIACIVKSISGSVTKLHLGANECGSAGAKAIIEAKSRLSQLTSLGLDENMFSTEDIDILEATYGKVLIPIEDNLSDECPEDDDDFELSCDSDEASYNPSSGEVSFDREAFTETNINRISTEQESIHSNASTLSSANSMHSIHNEGHHETGNALMTLEKEWTDLKDSSPLKQKKDDE</sequence>
<keyword evidence="13" id="KW-0811">Translocation</keyword>